<feature type="region of interest" description="Disordered" evidence="1">
    <location>
        <begin position="1"/>
        <end position="51"/>
    </location>
</feature>
<feature type="transmembrane region" description="Helical" evidence="2">
    <location>
        <begin position="60"/>
        <end position="77"/>
    </location>
</feature>
<dbReference type="Pfam" id="PF06097">
    <property type="entry name" value="DUF945"/>
    <property type="match status" value="1"/>
</dbReference>
<evidence type="ECO:0000256" key="2">
    <source>
        <dbReference type="SAM" id="Phobius"/>
    </source>
</evidence>
<protein>
    <recommendedName>
        <fullName evidence="5">DUF945 domain-containing protein</fullName>
    </recommendedName>
</protein>
<evidence type="ECO:0000313" key="3">
    <source>
        <dbReference type="EMBL" id="PAV25663.1"/>
    </source>
</evidence>
<reference evidence="3 4" key="1">
    <citation type="submission" date="2017-07" db="EMBL/GenBank/DDBJ databases">
        <title>Tamlnaduibacter salinus (Mi-7) genome sequencing.</title>
        <authorList>
            <person name="Verma A."/>
            <person name="Krishnamurthi S."/>
        </authorList>
    </citation>
    <scope>NUCLEOTIDE SEQUENCE [LARGE SCALE GENOMIC DNA]</scope>
    <source>
        <strain evidence="3 4">Mi-7</strain>
    </source>
</reference>
<keyword evidence="2" id="KW-1133">Transmembrane helix</keyword>
<keyword evidence="2" id="KW-0812">Transmembrane</keyword>
<keyword evidence="2" id="KW-0472">Membrane</keyword>
<evidence type="ECO:0008006" key="5">
    <source>
        <dbReference type="Google" id="ProtNLM"/>
    </source>
</evidence>
<dbReference type="Proteomes" id="UP000218332">
    <property type="component" value="Unassembled WGS sequence"/>
</dbReference>
<comment type="caution">
    <text evidence="3">The sequence shown here is derived from an EMBL/GenBank/DDBJ whole genome shotgun (WGS) entry which is preliminary data.</text>
</comment>
<accession>A0A2A2I3P7</accession>
<evidence type="ECO:0000313" key="4">
    <source>
        <dbReference type="Proteomes" id="UP000218332"/>
    </source>
</evidence>
<keyword evidence="4" id="KW-1185">Reference proteome</keyword>
<proteinExistence type="predicted"/>
<dbReference type="EMBL" id="NMPM01000051">
    <property type="protein sequence ID" value="PAV25663.1"/>
    <property type="molecule type" value="Genomic_DNA"/>
</dbReference>
<gene>
    <name evidence="3" type="ORF">CF392_09860</name>
</gene>
<organism evidence="3 4">
    <name type="scientific">Tamilnaduibacter salinus</name>
    <dbReference type="NCBI Taxonomy" id="1484056"/>
    <lineage>
        <taxon>Bacteria</taxon>
        <taxon>Pseudomonadati</taxon>
        <taxon>Pseudomonadota</taxon>
        <taxon>Gammaproteobacteria</taxon>
        <taxon>Pseudomonadales</taxon>
        <taxon>Marinobacteraceae</taxon>
        <taxon>Tamilnaduibacter</taxon>
    </lineage>
</organism>
<evidence type="ECO:0000256" key="1">
    <source>
        <dbReference type="SAM" id="MobiDB-lite"/>
    </source>
</evidence>
<name>A0A2A2I3P7_9GAMM</name>
<sequence>MADAWRHSGGPVRSAGGVATGHTGPAEPAGAGRHGTGVPANRGSASSDDSNGRVVRMKKWILVAVVVLVVGVAAPWATGKLTEQQWHAAANQLDTEASPVTLDSTQYERDWFGSDLSGRVTLRNPQTGEVVPVPYTGSVSHGWLGSEITLTPEVNDQELAQRLFPDEQPTVVISTSVWGTGRVDVTVPSIHVEDKETGESLNVSEAYGWAEFSDGGRDVKAHLSWPGLVVRAPGLRARLGNLQFDQDARRVAESLWAGEMDMTLDSLALESETQPDVVLSNLSLTGDTEASEGNETVRSDSTMTVESLKVADQATGPHRMTLTLDNLDVESWTRLMAVSRDVQQFQVRVANNPNPDVNQLRQQQMQLMQRFSQAAKGLAGAGIALQLKELSLETPQGTVSGHLSLSHPEVAPNKRDSMPLIMQQLTGKLDLSLPVALVKQVPRLERDAESLTRQGFLKRDGETYSVDASLKDMQVNLNGETIPVPPLI</sequence>
<dbReference type="InterPro" id="IPR010352">
    <property type="entry name" value="DUF945"/>
</dbReference>
<dbReference type="AlphaFoldDB" id="A0A2A2I3P7"/>